<dbReference type="InterPro" id="IPR050336">
    <property type="entry name" value="Chromosome_partition/occlusion"/>
</dbReference>
<sequence>MNKPNFGNKCFIIDITDLQYGKKLPINVKSSVKYLQILSTIKTVGVIEPIVIYINKLSEKIILDGHLRVEASKDIGLANVPCLIAEDEESYSYNKYVNRLPVIQEHRMILKAVDDGVSEEKISDSLNISIDTLRAKFKLLDGISPETAALLAEKHVPQAIFSILRKMKPERQHEAVSTMISINNFSRKFALSLLHYTPDEMLKNPKDSKLKQQDILKNFARMEREMAAMEMETKQLENIYGTNNLKLAVIIGHINRLLSNYAVLNWLVDNNPDYLAQLKKIAAIDSLPMHEDTKSR</sequence>
<dbReference type="InterPro" id="IPR011111">
    <property type="entry name" value="Plasmid_RepB"/>
</dbReference>
<dbReference type="GO" id="GO:0005694">
    <property type="term" value="C:chromosome"/>
    <property type="evidence" value="ECO:0007669"/>
    <property type="project" value="TreeGrafter"/>
</dbReference>
<dbReference type="Gene3D" id="3.90.1530.10">
    <property type="entry name" value="Conserved hypothetical protein from pyrococcus furiosus pfu- 392566-001, ParB domain"/>
    <property type="match status" value="1"/>
</dbReference>
<dbReference type="PANTHER" id="PTHR33375:SF1">
    <property type="entry name" value="CHROMOSOME-PARTITIONING PROTEIN PARB-RELATED"/>
    <property type="match status" value="1"/>
</dbReference>
<evidence type="ECO:0000313" key="3">
    <source>
        <dbReference type="EMBL" id="PHM70410.1"/>
    </source>
</evidence>
<name>A0A2D0L412_9GAMM</name>
<dbReference type="AlphaFoldDB" id="A0A2D0L412"/>
<feature type="domain" description="ParB-like N-terminal" evidence="2">
    <location>
        <begin position="11"/>
        <end position="103"/>
    </location>
</feature>
<dbReference type="Pfam" id="PF07506">
    <property type="entry name" value="RepB"/>
    <property type="match status" value="1"/>
</dbReference>
<accession>A0A2D0L412</accession>
<organism evidence="3 4">
    <name type="scientific">Xenorhabdus kozodoii</name>
    <dbReference type="NCBI Taxonomy" id="351676"/>
    <lineage>
        <taxon>Bacteria</taxon>
        <taxon>Pseudomonadati</taxon>
        <taxon>Pseudomonadota</taxon>
        <taxon>Gammaproteobacteria</taxon>
        <taxon>Enterobacterales</taxon>
        <taxon>Morganellaceae</taxon>
        <taxon>Xenorhabdus</taxon>
    </lineage>
</organism>
<dbReference type="SMART" id="SM00470">
    <property type="entry name" value="ParB"/>
    <property type="match status" value="1"/>
</dbReference>
<proteinExistence type="predicted"/>
<dbReference type="OrthoDB" id="7632576at2"/>
<reference evidence="3 4" key="1">
    <citation type="journal article" date="2017" name="Nat. Microbiol.">
        <title>Natural product diversity associated with the nematode symbionts Photorhabdus and Xenorhabdus.</title>
        <authorList>
            <person name="Tobias N.J."/>
            <person name="Wolff H."/>
            <person name="Djahanschiri B."/>
            <person name="Grundmann F."/>
            <person name="Kronenwerth M."/>
            <person name="Shi Y.M."/>
            <person name="Simonyi S."/>
            <person name="Grun P."/>
            <person name="Shapiro-Ilan D."/>
            <person name="Pidot S.J."/>
            <person name="Stinear T.P."/>
            <person name="Ebersberger I."/>
            <person name="Bode H.B."/>
        </authorList>
    </citation>
    <scope>NUCLEOTIDE SEQUENCE [LARGE SCALE GENOMIC DNA]</scope>
    <source>
        <strain evidence="3 4">DSM 17907</strain>
    </source>
</reference>
<protein>
    <submittedName>
        <fullName evidence="3">RepB plasmid partitioning protein</fullName>
    </submittedName>
</protein>
<dbReference type="SUPFAM" id="SSF109709">
    <property type="entry name" value="KorB DNA-binding domain-like"/>
    <property type="match status" value="1"/>
</dbReference>
<evidence type="ECO:0000313" key="4">
    <source>
        <dbReference type="Proteomes" id="UP000221101"/>
    </source>
</evidence>
<keyword evidence="4" id="KW-1185">Reference proteome</keyword>
<dbReference type="Pfam" id="PF02195">
    <property type="entry name" value="ParB_N"/>
    <property type="match status" value="1"/>
</dbReference>
<dbReference type="EMBL" id="NJCX01000025">
    <property type="protein sequence ID" value="PHM70410.1"/>
    <property type="molecule type" value="Genomic_DNA"/>
</dbReference>
<dbReference type="SUPFAM" id="SSF110849">
    <property type="entry name" value="ParB/Sulfiredoxin"/>
    <property type="match status" value="1"/>
</dbReference>
<dbReference type="RefSeq" id="WP_099142986.1">
    <property type="nucleotide sequence ID" value="NZ_CAWNOR010000059.1"/>
</dbReference>
<dbReference type="Proteomes" id="UP000221101">
    <property type="component" value="Unassembled WGS sequence"/>
</dbReference>
<dbReference type="GO" id="GO:0007059">
    <property type="term" value="P:chromosome segregation"/>
    <property type="evidence" value="ECO:0007669"/>
    <property type="project" value="TreeGrafter"/>
</dbReference>
<comment type="caution">
    <text evidence="3">The sequence shown here is derived from an EMBL/GenBank/DDBJ whole genome shotgun (WGS) entry which is preliminary data.</text>
</comment>
<evidence type="ECO:0000259" key="2">
    <source>
        <dbReference type="SMART" id="SM00470"/>
    </source>
</evidence>
<dbReference type="PANTHER" id="PTHR33375">
    <property type="entry name" value="CHROMOSOME-PARTITIONING PROTEIN PARB-RELATED"/>
    <property type="match status" value="1"/>
</dbReference>
<dbReference type="InterPro" id="IPR036086">
    <property type="entry name" value="ParB/Sulfiredoxin_sf"/>
</dbReference>
<gene>
    <name evidence="3" type="ORF">Xkoz_03122</name>
</gene>
<keyword evidence="1" id="KW-0175">Coiled coil</keyword>
<dbReference type="InterPro" id="IPR003115">
    <property type="entry name" value="ParB_N"/>
</dbReference>
<evidence type="ECO:0000256" key="1">
    <source>
        <dbReference type="SAM" id="Coils"/>
    </source>
</evidence>
<feature type="coiled-coil region" evidence="1">
    <location>
        <begin position="212"/>
        <end position="239"/>
    </location>
</feature>